<accession>A0A109FNJ8</accession>
<dbReference type="RefSeq" id="WP_060757148.1">
    <property type="nucleotide sequence ID" value="NZ_CP025494.1"/>
</dbReference>
<evidence type="ECO:0000313" key="5">
    <source>
        <dbReference type="EMBL" id="KWU47910.1"/>
    </source>
</evidence>
<dbReference type="InterPro" id="IPR050463">
    <property type="entry name" value="Gfo/Idh/MocA_oxidrdct_glycsds"/>
</dbReference>
<dbReference type="Pfam" id="PF22725">
    <property type="entry name" value="GFO_IDH_MocA_C3"/>
    <property type="match status" value="1"/>
</dbReference>
<dbReference type="Gene3D" id="3.30.360.10">
    <property type="entry name" value="Dihydrodipicolinate Reductase, domain 2"/>
    <property type="match status" value="1"/>
</dbReference>
<dbReference type="GO" id="GO:0000166">
    <property type="term" value="F:nucleotide binding"/>
    <property type="evidence" value="ECO:0007669"/>
    <property type="project" value="InterPro"/>
</dbReference>
<sequence>MSTVRWGMIGCGSVTELKSGPAFYKAPGSALVAVMGRRVEAVRDYAARHGIARYYTDAQALINDPEVDAVYIATPPDSHLEYSLMVAAAGKHCCVEKPMSLNAGQSALMQRTFERAGLHLFVSYYRRSLPRFQQVRDWLQTGRIGELRHLTWTLCKPAAAADTNPANWRTDPAIAGGGYFADLASHGFDLFQYLAGDIVDVAGFTARQAGRYAAEDAVTASWRFASGALGMGAWNFVADRREDRVELIGSHGRICFSVFEDQPIRLEAQAHEVLTVPCHAHIQWHHVLGMNAHIRGEAQHPSLAIEALKTDQILDRVLQRNPVHPESSY</sequence>
<evidence type="ECO:0000313" key="6">
    <source>
        <dbReference type="Proteomes" id="UP000067111"/>
    </source>
</evidence>
<dbReference type="InterPro" id="IPR036291">
    <property type="entry name" value="NAD(P)-bd_dom_sf"/>
</dbReference>
<reference evidence="4 7" key="3">
    <citation type="submission" date="2017-12" db="EMBL/GenBank/DDBJ databases">
        <title>Genome sequence of Pseudomonas palleroniana MAB3.</title>
        <authorList>
            <person name="Nascimento F.X."/>
        </authorList>
    </citation>
    <scope>NUCLEOTIDE SEQUENCE [LARGE SCALE GENOMIC DNA]</scope>
    <source>
        <strain evidence="4 7">MAB3</strain>
    </source>
</reference>
<proteinExistence type="predicted"/>
<dbReference type="Pfam" id="PF01408">
    <property type="entry name" value="GFO_IDH_MocA"/>
    <property type="match status" value="1"/>
</dbReference>
<evidence type="ECO:0000313" key="4">
    <source>
        <dbReference type="EMBL" id="AVE03383.1"/>
    </source>
</evidence>
<name>A0A109FNJ8_9PSED</name>
<dbReference type="EMBL" id="LRMR01000043">
    <property type="protein sequence ID" value="KWU47910.1"/>
    <property type="molecule type" value="Genomic_DNA"/>
</dbReference>
<dbReference type="GeneID" id="97922148"/>
<protein>
    <submittedName>
        <fullName evidence="4 5">Oxidoreductase</fullName>
    </submittedName>
</protein>
<dbReference type="Gene3D" id="3.40.50.720">
    <property type="entry name" value="NAD(P)-binding Rossmann-like Domain"/>
    <property type="match status" value="1"/>
</dbReference>
<dbReference type="SUPFAM" id="SSF51735">
    <property type="entry name" value="NAD(P)-binding Rossmann-fold domains"/>
    <property type="match status" value="1"/>
</dbReference>
<dbReference type="InterPro" id="IPR000683">
    <property type="entry name" value="Gfo/Idh/MocA-like_OxRdtase_N"/>
</dbReference>
<dbReference type="PANTHER" id="PTHR43818:SF11">
    <property type="entry name" value="BCDNA.GH03377"/>
    <property type="match status" value="1"/>
</dbReference>
<evidence type="ECO:0000313" key="7">
    <source>
        <dbReference type="Proteomes" id="UP000237830"/>
    </source>
</evidence>
<dbReference type="InterPro" id="IPR055170">
    <property type="entry name" value="GFO_IDH_MocA-like_dom"/>
</dbReference>
<keyword evidence="1" id="KW-0560">Oxidoreductase</keyword>
<dbReference type="GO" id="GO:0016491">
    <property type="term" value="F:oxidoreductase activity"/>
    <property type="evidence" value="ECO:0007669"/>
    <property type="project" value="UniProtKB-KW"/>
</dbReference>
<reference evidence="5" key="2">
    <citation type="submission" date="2016-01" db="EMBL/GenBank/DDBJ databases">
        <authorList>
            <person name="McClelland M."/>
            <person name="Jain A."/>
            <person name="Saraogi P."/>
            <person name="Mendelson R."/>
            <person name="Westerman R."/>
            <person name="SanMiguel P."/>
            <person name="Csonka L."/>
        </authorList>
    </citation>
    <scope>NUCLEOTIDE SEQUENCE [LARGE SCALE GENOMIC DNA]</scope>
    <source>
        <strain evidence="5">Ps006</strain>
    </source>
</reference>
<accession>A0A2L1J4H3</accession>
<dbReference type="EMBL" id="CP025494">
    <property type="protein sequence ID" value="AVE03383.1"/>
    <property type="molecule type" value="Genomic_DNA"/>
</dbReference>
<dbReference type="Proteomes" id="UP000237830">
    <property type="component" value="Chromosome"/>
</dbReference>
<reference evidence="6" key="1">
    <citation type="submission" date="2016-01" db="EMBL/GenBank/DDBJ databases">
        <authorList>
            <person name="Gamez R.M."/>
            <person name="Rodriguez F."/>
            <person name="Bernal J.F."/>
            <person name="Agarwala R."/>
            <person name="Landsman D."/>
            <person name="Marino-Ramirez L."/>
        </authorList>
    </citation>
    <scope>NUCLEOTIDE SEQUENCE [LARGE SCALE GENOMIC DNA]</scope>
    <source>
        <strain evidence="6">Ps006</strain>
    </source>
</reference>
<dbReference type="OrthoDB" id="9781031at2"/>
<dbReference type="PANTHER" id="PTHR43818">
    <property type="entry name" value="BCDNA.GH03377"/>
    <property type="match status" value="1"/>
</dbReference>
<organism evidence="5 6">
    <name type="scientific">Pseudomonas palleroniana</name>
    <dbReference type="NCBI Taxonomy" id="191390"/>
    <lineage>
        <taxon>Bacteria</taxon>
        <taxon>Pseudomonadati</taxon>
        <taxon>Pseudomonadota</taxon>
        <taxon>Gammaproteobacteria</taxon>
        <taxon>Pseudomonadales</taxon>
        <taxon>Pseudomonadaceae</taxon>
        <taxon>Pseudomonas</taxon>
    </lineage>
</organism>
<dbReference type="AlphaFoldDB" id="A0A109FNJ8"/>
<evidence type="ECO:0000259" key="2">
    <source>
        <dbReference type="Pfam" id="PF01408"/>
    </source>
</evidence>
<feature type="domain" description="GFO/IDH/MocA-like oxidoreductase" evidence="3">
    <location>
        <begin position="132"/>
        <end position="254"/>
    </location>
</feature>
<gene>
    <name evidence="5" type="ORF">AWV77_26725</name>
    <name evidence="4" type="ORF">CYL20_02000</name>
</gene>
<dbReference type="Proteomes" id="UP000067111">
    <property type="component" value="Unassembled WGS sequence"/>
</dbReference>
<evidence type="ECO:0000259" key="3">
    <source>
        <dbReference type="Pfam" id="PF22725"/>
    </source>
</evidence>
<evidence type="ECO:0000256" key="1">
    <source>
        <dbReference type="ARBA" id="ARBA00023002"/>
    </source>
</evidence>
<dbReference type="SUPFAM" id="SSF55347">
    <property type="entry name" value="Glyceraldehyde-3-phosphate dehydrogenase-like, C-terminal domain"/>
    <property type="match status" value="1"/>
</dbReference>
<feature type="domain" description="Gfo/Idh/MocA-like oxidoreductase N-terminal" evidence="2">
    <location>
        <begin position="4"/>
        <end position="123"/>
    </location>
</feature>